<dbReference type="EMBL" id="SRHY01000004">
    <property type="protein sequence ID" value="TFJ93693.1"/>
    <property type="molecule type" value="Genomic_DNA"/>
</dbReference>
<dbReference type="OrthoDB" id="9811997at2"/>
<sequence>MRNIKEVERRKAELRDEFTCQDCGLTEKKYGKELPIHHIIPFREFNGDWERANALSHLIRLCEYPCHRNRHKRG</sequence>
<proteinExistence type="predicted"/>
<evidence type="ECO:0000313" key="2">
    <source>
        <dbReference type="EMBL" id="TFJ93693.1"/>
    </source>
</evidence>
<dbReference type="RefSeq" id="WP_135108949.1">
    <property type="nucleotide sequence ID" value="NZ_SRHY01000004.1"/>
</dbReference>
<dbReference type="Proteomes" id="UP000298484">
    <property type="component" value="Unassembled WGS sequence"/>
</dbReference>
<keyword evidence="3" id="KW-1185">Reference proteome</keyword>
<dbReference type="InterPro" id="IPR002711">
    <property type="entry name" value="HNH"/>
</dbReference>
<evidence type="ECO:0000259" key="1">
    <source>
        <dbReference type="Pfam" id="PF01844"/>
    </source>
</evidence>
<evidence type="ECO:0000313" key="3">
    <source>
        <dbReference type="Proteomes" id="UP000298484"/>
    </source>
</evidence>
<comment type="caution">
    <text evidence="2">The sequence shown here is derived from an EMBL/GenBank/DDBJ whole genome shotgun (WGS) entry which is preliminary data.</text>
</comment>
<dbReference type="Pfam" id="PF01844">
    <property type="entry name" value="HNH"/>
    <property type="match status" value="1"/>
</dbReference>
<reference evidence="2 3" key="1">
    <citation type="submission" date="2019-03" db="EMBL/GenBank/DDBJ databases">
        <title>Genome sequence of Lentibacillus salicampi ATCC BAA-719.</title>
        <authorList>
            <person name="Maclea K.S."/>
            <person name="Simoes Junior M."/>
        </authorList>
    </citation>
    <scope>NUCLEOTIDE SEQUENCE [LARGE SCALE GENOMIC DNA]</scope>
    <source>
        <strain evidence="2 3">ATCC BAA-719</strain>
    </source>
</reference>
<name>A0A4Y9AD24_9BACI</name>
<dbReference type="GO" id="GO:0008270">
    <property type="term" value="F:zinc ion binding"/>
    <property type="evidence" value="ECO:0007669"/>
    <property type="project" value="InterPro"/>
</dbReference>
<accession>A0A4Y9AD24</accession>
<protein>
    <recommendedName>
        <fullName evidence="1">HNH domain-containing protein</fullName>
    </recommendedName>
</protein>
<dbReference type="GO" id="GO:0004519">
    <property type="term" value="F:endonuclease activity"/>
    <property type="evidence" value="ECO:0007669"/>
    <property type="project" value="InterPro"/>
</dbReference>
<dbReference type="Gene3D" id="1.10.30.50">
    <property type="match status" value="1"/>
</dbReference>
<dbReference type="AlphaFoldDB" id="A0A4Y9AD24"/>
<dbReference type="CDD" id="cd00085">
    <property type="entry name" value="HNHc"/>
    <property type="match status" value="1"/>
</dbReference>
<gene>
    <name evidence="2" type="ORF">E4U82_04860</name>
</gene>
<feature type="domain" description="HNH" evidence="1">
    <location>
        <begin position="20"/>
        <end position="73"/>
    </location>
</feature>
<dbReference type="GO" id="GO:0003676">
    <property type="term" value="F:nucleic acid binding"/>
    <property type="evidence" value="ECO:0007669"/>
    <property type="project" value="InterPro"/>
</dbReference>
<dbReference type="InterPro" id="IPR003615">
    <property type="entry name" value="HNH_nuc"/>
</dbReference>
<organism evidence="2 3">
    <name type="scientific">Lentibacillus salicampi</name>
    <dbReference type="NCBI Taxonomy" id="175306"/>
    <lineage>
        <taxon>Bacteria</taxon>
        <taxon>Bacillati</taxon>
        <taxon>Bacillota</taxon>
        <taxon>Bacilli</taxon>
        <taxon>Bacillales</taxon>
        <taxon>Bacillaceae</taxon>
        <taxon>Lentibacillus</taxon>
    </lineage>
</organism>